<evidence type="ECO:0000313" key="2">
    <source>
        <dbReference type="EMBL" id="RNL67747.1"/>
    </source>
</evidence>
<gene>
    <name evidence="2" type="ORF">D0911_01620</name>
</gene>
<evidence type="ECO:0000313" key="3">
    <source>
        <dbReference type="Proteomes" id="UP000274695"/>
    </source>
</evidence>
<organism evidence="2 3">
    <name type="scientific">Zhongshania marina</name>
    <dbReference type="NCBI Taxonomy" id="2304603"/>
    <lineage>
        <taxon>Bacteria</taxon>
        <taxon>Pseudomonadati</taxon>
        <taxon>Pseudomonadota</taxon>
        <taxon>Gammaproteobacteria</taxon>
        <taxon>Cellvibrionales</taxon>
        <taxon>Spongiibacteraceae</taxon>
        <taxon>Zhongshania</taxon>
    </lineage>
</organism>
<reference evidence="2 3" key="1">
    <citation type="submission" date="2018-10" db="EMBL/GenBank/DDBJ databases">
        <title>Draft genome sequence of Zhongshania sp. DSW25-10.</title>
        <authorList>
            <person name="Oh J."/>
        </authorList>
    </citation>
    <scope>NUCLEOTIDE SEQUENCE [LARGE SCALE GENOMIC DNA]</scope>
    <source>
        <strain evidence="2 3">DSW25-10</strain>
    </source>
</reference>
<evidence type="ECO:0000256" key="1">
    <source>
        <dbReference type="SAM" id="MobiDB-lite"/>
    </source>
</evidence>
<evidence type="ECO:0008006" key="4">
    <source>
        <dbReference type="Google" id="ProtNLM"/>
    </source>
</evidence>
<dbReference type="Proteomes" id="UP000274695">
    <property type="component" value="Unassembled WGS sequence"/>
</dbReference>
<comment type="caution">
    <text evidence="2">The sequence shown here is derived from an EMBL/GenBank/DDBJ whole genome shotgun (WGS) entry which is preliminary data.</text>
</comment>
<name>A0ABX9W7H0_9GAMM</name>
<feature type="region of interest" description="Disordered" evidence="1">
    <location>
        <begin position="65"/>
        <end position="96"/>
    </location>
</feature>
<dbReference type="EMBL" id="RHGB01000001">
    <property type="protein sequence ID" value="RNL67747.1"/>
    <property type="molecule type" value="Genomic_DNA"/>
</dbReference>
<keyword evidence="3" id="KW-1185">Reference proteome</keyword>
<sequence>MPEDKAPLLGELEELKAVLREQRGVDLATIPLLDDIIENETSPEFADVDLASSNTTFEEEYLSIADEPIHDDSHIDDDDSETPADNAASPYADDGNFEREIFMQEVIDSMMPEIEAELRSRLLGLDESILARWHAQLHTKK</sequence>
<proteinExistence type="predicted"/>
<protein>
    <recommendedName>
        <fullName evidence="4">DNA polymerase III subunit chi</fullName>
    </recommendedName>
</protein>
<dbReference type="RefSeq" id="WP_123181200.1">
    <property type="nucleotide sequence ID" value="NZ_RHGB01000001.1"/>
</dbReference>
<accession>A0ABX9W7H0</accession>